<dbReference type="Gene3D" id="3.30.750.24">
    <property type="entry name" value="STAS domain"/>
    <property type="match status" value="1"/>
</dbReference>
<sequence>MDEGLISTSVEQSEGVLVVVVAGEVDTSTAITLETAIDQALSAAPPALVIDLSAVRFFGSAGLNVLAQTNESVRESTNFAVVASSPATSIPLQVTGIDKLLPVYESLDEALCVVRTDTHK</sequence>
<reference evidence="4 5" key="1">
    <citation type="submission" date="2019-09" db="EMBL/GenBank/DDBJ databases">
        <title>Report of infection by Mycobacterium simiae a patient suffering from pulmonary tuberculosis.</title>
        <authorList>
            <person name="Mohanty P.S."/>
            <person name="Bansal A.K."/>
            <person name="Singh H."/>
            <person name="Sharma S."/>
            <person name="Patil S.A."/>
            <person name="Upadhaya P."/>
            <person name="Singh P.K."/>
            <person name="Kumar D."/>
            <person name="Kumar S."/>
            <person name="Singh R.K."/>
            <person name="Chaudhary B."/>
        </authorList>
    </citation>
    <scope>NUCLEOTIDE SEQUENCE [LARGE SCALE GENOMIC DNA]</scope>
    <source>
        <strain evidence="4 5">JAL-560-SIM</strain>
    </source>
</reference>
<dbReference type="InterPro" id="IPR003658">
    <property type="entry name" value="Anti-sigma_ant"/>
</dbReference>
<evidence type="ECO:0000259" key="3">
    <source>
        <dbReference type="PROSITE" id="PS50801"/>
    </source>
</evidence>
<organism evidence="4 5">
    <name type="scientific">Mycobacterium simiae</name>
    <name type="common">Mycobacterium habana</name>
    <dbReference type="NCBI Taxonomy" id="1784"/>
    <lineage>
        <taxon>Bacteria</taxon>
        <taxon>Bacillati</taxon>
        <taxon>Actinomycetota</taxon>
        <taxon>Actinomycetes</taxon>
        <taxon>Mycobacteriales</taxon>
        <taxon>Mycobacteriaceae</taxon>
        <taxon>Mycobacterium</taxon>
        <taxon>Mycobacterium simiae complex</taxon>
    </lineage>
</organism>
<name>A0A5B1BL80_MYCSI</name>
<dbReference type="PROSITE" id="PS50801">
    <property type="entry name" value="STAS"/>
    <property type="match status" value="1"/>
</dbReference>
<evidence type="ECO:0000256" key="1">
    <source>
        <dbReference type="ARBA" id="ARBA00009013"/>
    </source>
</evidence>
<dbReference type="PANTHER" id="PTHR33495:SF13">
    <property type="entry name" value="ANTI-SIGMA-F FACTOR ANTAGONIST RSFB"/>
    <property type="match status" value="1"/>
</dbReference>
<dbReference type="SUPFAM" id="SSF52091">
    <property type="entry name" value="SpoIIaa-like"/>
    <property type="match status" value="1"/>
</dbReference>
<evidence type="ECO:0000313" key="5">
    <source>
        <dbReference type="Proteomes" id="UP000324701"/>
    </source>
</evidence>
<dbReference type="Pfam" id="PF01740">
    <property type="entry name" value="STAS"/>
    <property type="match status" value="1"/>
</dbReference>
<accession>A0A5B1BL80</accession>
<dbReference type="InterPro" id="IPR036513">
    <property type="entry name" value="STAS_dom_sf"/>
</dbReference>
<evidence type="ECO:0000256" key="2">
    <source>
        <dbReference type="RuleBase" id="RU003749"/>
    </source>
</evidence>
<dbReference type="GO" id="GO:0043856">
    <property type="term" value="F:anti-sigma factor antagonist activity"/>
    <property type="evidence" value="ECO:0007669"/>
    <property type="project" value="InterPro"/>
</dbReference>
<comment type="caution">
    <text evidence="4">The sequence shown here is derived from an EMBL/GenBank/DDBJ whole genome shotgun (WGS) entry which is preliminary data.</text>
</comment>
<dbReference type="EMBL" id="VTZN01000090">
    <property type="protein sequence ID" value="KAA1249447.1"/>
    <property type="molecule type" value="Genomic_DNA"/>
</dbReference>
<dbReference type="OrthoDB" id="4571296at2"/>
<comment type="similarity">
    <text evidence="1 2">Belongs to the anti-sigma-factor antagonist family.</text>
</comment>
<evidence type="ECO:0000313" key="4">
    <source>
        <dbReference type="EMBL" id="KAA1249447.1"/>
    </source>
</evidence>
<dbReference type="InterPro" id="IPR002645">
    <property type="entry name" value="STAS_dom"/>
</dbReference>
<protein>
    <recommendedName>
        <fullName evidence="2">Anti-sigma factor antagonist</fullName>
    </recommendedName>
</protein>
<gene>
    <name evidence="4" type="ORF">F0Q45_15075</name>
</gene>
<feature type="domain" description="STAS" evidence="3">
    <location>
        <begin position="6"/>
        <end position="114"/>
    </location>
</feature>
<dbReference type="AlphaFoldDB" id="A0A5B1BL80"/>
<proteinExistence type="inferred from homology"/>
<dbReference type="CDD" id="cd07043">
    <property type="entry name" value="STAS_anti-anti-sigma_factors"/>
    <property type="match status" value="1"/>
</dbReference>
<keyword evidence="5" id="KW-1185">Reference proteome</keyword>
<dbReference type="Proteomes" id="UP000324701">
    <property type="component" value="Unassembled WGS sequence"/>
</dbReference>
<dbReference type="NCBIfam" id="TIGR00377">
    <property type="entry name" value="ant_ant_sig"/>
    <property type="match status" value="1"/>
</dbReference>
<dbReference type="PANTHER" id="PTHR33495">
    <property type="entry name" value="ANTI-SIGMA FACTOR ANTAGONIST TM_1081-RELATED-RELATED"/>
    <property type="match status" value="1"/>
</dbReference>
<dbReference type="RefSeq" id="WP_149654703.1">
    <property type="nucleotide sequence ID" value="NZ_VTZN01000090.1"/>
</dbReference>